<proteinExistence type="predicted"/>
<dbReference type="AlphaFoldDB" id="A0A927CW83"/>
<organism evidence="1 2">
    <name type="scientific">Peribacillus faecalis</name>
    <dbReference type="NCBI Taxonomy" id="2772559"/>
    <lineage>
        <taxon>Bacteria</taxon>
        <taxon>Bacillati</taxon>
        <taxon>Bacillota</taxon>
        <taxon>Bacilli</taxon>
        <taxon>Bacillales</taxon>
        <taxon>Bacillaceae</taxon>
        <taxon>Peribacillus</taxon>
    </lineage>
</organism>
<keyword evidence="2" id="KW-1185">Reference proteome</keyword>
<reference evidence="1" key="1">
    <citation type="submission" date="2020-09" db="EMBL/GenBank/DDBJ databases">
        <title>Bacillus faecalis sp. nov., a moderately halophilic bacterium isolated from cow faeces.</title>
        <authorList>
            <person name="Jiang L."/>
            <person name="Lee J."/>
        </authorList>
    </citation>
    <scope>NUCLEOTIDE SEQUENCE</scope>
    <source>
        <strain evidence="1">AGMB 02131</strain>
    </source>
</reference>
<protein>
    <submittedName>
        <fullName evidence="1">YrzI family small protein</fullName>
    </submittedName>
</protein>
<dbReference type="InterPro" id="IPR012655">
    <property type="entry name" value="YrzI"/>
</dbReference>
<dbReference type="Pfam" id="PF09501">
    <property type="entry name" value="Bac_small_YrzI"/>
    <property type="match status" value="1"/>
</dbReference>
<gene>
    <name evidence="1" type="ORF">IEO70_01845</name>
</gene>
<comment type="caution">
    <text evidence="1">The sequence shown here is derived from an EMBL/GenBank/DDBJ whole genome shotgun (WGS) entry which is preliminary data.</text>
</comment>
<dbReference type="Proteomes" id="UP000602076">
    <property type="component" value="Unassembled WGS sequence"/>
</dbReference>
<accession>A0A927CW83</accession>
<dbReference type="RefSeq" id="WP_190996659.1">
    <property type="nucleotide sequence ID" value="NZ_JACXSI010000003.1"/>
</dbReference>
<evidence type="ECO:0000313" key="2">
    <source>
        <dbReference type="Proteomes" id="UP000602076"/>
    </source>
</evidence>
<dbReference type="EMBL" id="JACXSI010000003">
    <property type="protein sequence ID" value="MBD3107110.1"/>
    <property type="molecule type" value="Genomic_DNA"/>
</dbReference>
<name>A0A927CW83_9BACI</name>
<evidence type="ECO:0000313" key="1">
    <source>
        <dbReference type="EMBL" id="MBD3107110.1"/>
    </source>
</evidence>
<sequence>MTINLLFFIVSIKKIPKTKEAAINEEQNRKLYEAYKAKACEYRNHHLL</sequence>